<feature type="region of interest" description="Disordered" evidence="1">
    <location>
        <begin position="65"/>
        <end position="88"/>
    </location>
</feature>
<keyword evidence="2" id="KW-0472">Membrane</keyword>
<proteinExistence type="predicted"/>
<keyword evidence="2" id="KW-1133">Transmembrane helix</keyword>
<dbReference type="EMBL" id="CP079194">
    <property type="protein sequence ID" value="QXT39143.1"/>
    <property type="molecule type" value="Genomic_DNA"/>
</dbReference>
<gene>
    <name evidence="3" type="ORF">KYE46_14600</name>
</gene>
<organism evidence="3 4">
    <name type="scientific">Gymnodinialimonas ceratoperidinii</name>
    <dbReference type="NCBI Taxonomy" id="2856823"/>
    <lineage>
        <taxon>Bacteria</taxon>
        <taxon>Pseudomonadati</taxon>
        <taxon>Pseudomonadota</taxon>
        <taxon>Alphaproteobacteria</taxon>
        <taxon>Rhodobacterales</taxon>
        <taxon>Paracoccaceae</taxon>
        <taxon>Gymnodinialimonas</taxon>
    </lineage>
</organism>
<evidence type="ECO:0000313" key="4">
    <source>
        <dbReference type="Proteomes" id="UP000825009"/>
    </source>
</evidence>
<protein>
    <submittedName>
        <fullName evidence="3">Uncharacterized protein</fullName>
    </submittedName>
</protein>
<feature type="transmembrane region" description="Helical" evidence="2">
    <location>
        <begin position="43"/>
        <end position="62"/>
    </location>
</feature>
<accession>A0A8F6YA28</accession>
<dbReference type="RefSeq" id="WP_219001510.1">
    <property type="nucleotide sequence ID" value="NZ_CP079194.1"/>
</dbReference>
<name>A0A8F6YA28_9RHOB</name>
<dbReference type="KEGG" id="gce:KYE46_14600"/>
<dbReference type="AlphaFoldDB" id="A0A8F6YA28"/>
<keyword evidence="4" id="KW-1185">Reference proteome</keyword>
<evidence type="ECO:0000256" key="2">
    <source>
        <dbReference type="SAM" id="Phobius"/>
    </source>
</evidence>
<dbReference type="Proteomes" id="UP000825009">
    <property type="component" value="Chromosome"/>
</dbReference>
<reference evidence="3 4" key="1">
    <citation type="submission" date="2021-07" db="EMBL/GenBank/DDBJ databases">
        <title>A novel Jannaschia species isolated from marine dinoflagellate Ceratoperidinium margalefii.</title>
        <authorList>
            <person name="Jiang Y."/>
            <person name="Li Z."/>
        </authorList>
    </citation>
    <scope>NUCLEOTIDE SEQUENCE [LARGE SCALE GENOMIC DNA]</scope>
    <source>
        <strain evidence="3 4">J12C1-MA-4</strain>
    </source>
</reference>
<evidence type="ECO:0000256" key="1">
    <source>
        <dbReference type="SAM" id="MobiDB-lite"/>
    </source>
</evidence>
<feature type="transmembrane region" description="Helical" evidence="2">
    <location>
        <begin position="12"/>
        <end position="31"/>
    </location>
</feature>
<feature type="compositionally biased region" description="Basic and acidic residues" evidence="1">
    <location>
        <begin position="65"/>
        <end position="75"/>
    </location>
</feature>
<evidence type="ECO:0000313" key="3">
    <source>
        <dbReference type="EMBL" id="QXT39143.1"/>
    </source>
</evidence>
<keyword evidence="2" id="KW-0812">Transmembrane</keyword>
<sequence>MTWKSEVGIDVIARVLFTGTSSYLFVHYLLLPQLVRFGVSFPAYFYIGVIATTMLSVVISILTRPKKDAAAKDASESQSDDPDMHPAE</sequence>